<organism evidence="4 5">
    <name type="scientific">Hyphobacterium lacteum</name>
    <dbReference type="NCBI Taxonomy" id="3116575"/>
    <lineage>
        <taxon>Bacteria</taxon>
        <taxon>Pseudomonadati</taxon>
        <taxon>Pseudomonadota</taxon>
        <taxon>Alphaproteobacteria</taxon>
        <taxon>Maricaulales</taxon>
        <taxon>Maricaulaceae</taxon>
        <taxon>Hyphobacterium</taxon>
    </lineage>
</organism>
<evidence type="ECO:0000256" key="1">
    <source>
        <dbReference type="SAM" id="MobiDB-lite"/>
    </source>
</evidence>
<feature type="compositionally biased region" description="Acidic residues" evidence="1">
    <location>
        <begin position="380"/>
        <end position="398"/>
    </location>
</feature>
<evidence type="ECO:0000313" key="5">
    <source>
        <dbReference type="Proteomes" id="UP001354971"/>
    </source>
</evidence>
<protein>
    <submittedName>
        <fullName evidence="4">DUF547 domain-containing protein</fullName>
    </submittedName>
</protein>
<gene>
    <name evidence="4" type="ORF">V0U79_08485</name>
</gene>
<dbReference type="Proteomes" id="UP001354971">
    <property type="component" value="Unassembled WGS sequence"/>
</dbReference>
<comment type="caution">
    <text evidence="4">The sequence shown here is derived from an EMBL/GenBank/DDBJ whole genome shotgun (WGS) entry which is preliminary data.</text>
</comment>
<keyword evidence="2" id="KW-0732">Signal</keyword>
<evidence type="ECO:0000256" key="2">
    <source>
        <dbReference type="SAM" id="SignalP"/>
    </source>
</evidence>
<feature type="signal peptide" evidence="2">
    <location>
        <begin position="1"/>
        <end position="22"/>
    </location>
</feature>
<evidence type="ECO:0000313" key="4">
    <source>
        <dbReference type="EMBL" id="MEE2526401.1"/>
    </source>
</evidence>
<keyword evidence="5" id="KW-1185">Reference proteome</keyword>
<evidence type="ECO:0000259" key="3">
    <source>
        <dbReference type="Pfam" id="PF04784"/>
    </source>
</evidence>
<proteinExistence type="predicted"/>
<accession>A0ABU7LR67</accession>
<dbReference type="RefSeq" id="WP_330199064.1">
    <property type="nucleotide sequence ID" value="NZ_JAZDRP010000004.1"/>
</dbReference>
<feature type="region of interest" description="Disordered" evidence="1">
    <location>
        <begin position="379"/>
        <end position="398"/>
    </location>
</feature>
<dbReference type="Pfam" id="PF04784">
    <property type="entry name" value="DUF547"/>
    <property type="match status" value="1"/>
</dbReference>
<feature type="chain" id="PRO_5045530461" evidence="2">
    <location>
        <begin position="23"/>
        <end position="398"/>
    </location>
</feature>
<sequence>MIKLIQVFGLASALALAGQAVAQTEADNRFERFAPSTTDYGRSHVDYSTWTMMLSEIVLNVGYSDRRSPRRDVGATGTRVFTGNTSRFRFEANRVIYHLVEDFHLDAITQYRQELEQVPEQLNFARLSPDEQLAYWLNLYTVATIEQVGLVYPQNDMERTRAANSELHYLDAPVVTVMGQPLSLNDIQYNIVYRFWDDPRVIYGFFNGTIGAPRVMREAYDASRVWSQLESNGREFVNSLRGVDNSPRSLIISRHYERARDTFFPNWPEDVRDHLSAFAGEDVMELIDSDIPVRPTSDEWGIADMTNGSNRCGGSISQTVSTGRGGTGSGRDAMFCGGLPDNARILLDFVVERRIRQFRDGSLGNVYVRDLPDQNIVIDMSEDDDENTEEETDGEISN</sequence>
<dbReference type="InterPro" id="IPR006869">
    <property type="entry name" value="DUF547"/>
</dbReference>
<reference evidence="4 5" key="1">
    <citation type="submission" date="2024-01" db="EMBL/GenBank/DDBJ databases">
        <title>Hyphobacterium bacterium isolated from marine sediment.</title>
        <authorList>
            <person name="Zhao S."/>
        </authorList>
    </citation>
    <scope>NUCLEOTIDE SEQUENCE [LARGE SCALE GENOMIC DNA]</scope>
    <source>
        <strain evidence="5">HN65</strain>
    </source>
</reference>
<name>A0ABU7LR67_9PROT</name>
<dbReference type="EMBL" id="JAZDRP010000004">
    <property type="protein sequence ID" value="MEE2526401.1"/>
    <property type="molecule type" value="Genomic_DNA"/>
</dbReference>
<feature type="domain" description="DUF547" evidence="3">
    <location>
        <begin position="125"/>
        <end position="237"/>
    </location>
</feature>